<feature type="transmembrane region" description="Helical" evidence="7">
    <location>
        <begin position="159"/>
        <end position="185"/>
    </location>
</feature>
<keyword evidence="11" id="KW-1185">Reference proteome</keyword>
<dbReference type="InterPro" id="IPR000715">
    <property type="entry name" value="Glycosyl_transferase_4"/>
</dbReference>
<keyword evidence="7" id="KW-0961">Cell wall biogenesis/degradation</keyword>
<dbReference type="GO" id="GO:0051301">
    <property type="term" value="P:cell division"/>
    <property type="evidence" value="ECO:0007669"/>
    <property type="project" value="UniProtKB-KW"/>
</dbReference>
<feature type="transmembrane region" description="Helical" evidence="7">
    <location>
        <begin position="122"/>
        <end position="139"/>
    </location>
</feature>
<dbReference type="NCBIfam" id="TIGR00445">
    <property type="entry name" value="mraY"/>
    <property type="match status" value="1"/>
</dbReference>
<dbReference type="GO" id="GO:0008360">
    <property type="term" value="P:regulation of cell shape"/>
    <property type="evidence" value="ECO:0007669"/>
    <property type="project" value="UniProtKB-KW"/>
</dbReference>
<keyword evidence="5 7" id="KW-1133">Transmembrane helix</keyword>
<dbReference type="EMBL" id="LKEV01000002">
    <property type="protein sequence ID" value="KQB86760.1"/>
    <property type="molecule type" value="Genomic_DNA"/>
</dbReference>
<evidence type="ECO:0000256" key="3">
    <source>
        <dbReference type="ARBA" id="ARBA00022679"/>
    </source>
</evidence>
<feature type="transmembrane region" description="Helical" evidence="7">
    <location>
        <begin position="289"/>
        <end position="311"/>
    </location>
</feature>
<dbReference type="Proteomes" id="UP000050488">
    <property type="component" value="Unassembled WGS sequence"/>
</dbReference>
<dbReference type="PANTHER" id="PTHR22926:SF5">
    <property type="entry name" value="PHOSPHO-N-ACETYLMURAMOYL-PENTAPEPTIDE-TRANSFERASE HOMOLOG"/>
    <property type="match status" value="1"/>
</dbReference>
<dbReference type="Pfam" id="PF00953">
    <property type="entry name" value="Glycos_transf_4"/>
    <property type="match status" value="1"/>
</dbReference>
<feature type="transmembrane region" description="Helical" evidence="7">
    <location>
        <begin position="263"/>
        <end position="283"/>
    </location>
</feature>
<feature type="transmembrane region" description="Helical" evidence="7">
    <location>
        <begin position="338"/>
        <end position="358"/>
    </location>
</feature>
<keyword evidence="4 7" id="KW-0812">Transmembrane</keyword>
<reference evidence="10 11" key="1">
    <citation type="submission" date="2015-10" db="EMBL/GenBank/DDBJ databases">
        <title>Corynebacteirum lowii and Corynebacterium oculi species nova, derived from human clinical disease and and emended description of Corynebacterium mastiditis.</title>
        <authorList>
            <person name="Bernard K."/>
            <person name="Pacheco A.L."/>
            <person name="Mcdougall C."/>
            <person name="Burtx T."/>
            <person name="Weibe D."/>
            <person name="Tyler S."/>
            <person name="Olson A.B."/>
            <person name="Cnockaert M."/>
            <person name="Eguchi H."/>
            <person name="Kuwahara T."/>
            <person name="Nakayama-Imaohji H."/>
            <person name="Boudewijins M."/>
            <person name="Van Hoecke F."/>
            <person name="Bernier A.-M."/>
            <person name="Vandamme P."/>
        </authorList>
    </citation>
    <scope>NUCLEOTIDE SEQUENCE [LARGE SCALE GENOMIC DNA]</scope>
    <source>
        <strain evidence="10 11">NML 130206</strain>
    </source>
</reference>
<evidence type="ECO:0000256" key="9">
    <source>
        <dbReference type="PIRSR" id="PIRSR600715-1"/>
    </source>
</evidence>
<keyword evidence="7" id="KW-1003">Cell membrane</keyword>
<dbReference type="EC" id="2.7.8.13" evidence="7 8"/>
<name>A0A0Q0UKF2_9CORY</name>
<dbReference type="RefSeq" id="WP_055177008.1">
    <property type="nucleotide sequence ID" value="NZ_JAUSQY010000001.1"/>
</dbReference>
<keyword evidence="3 7" id="KW-0808">Transferase</keyword>
<comment type="caution">
    <text evidence="10">The sequence shown here is derived from an EMBL/GenBank/DDBJ whole genome shotgun (WGS) entry which is preliminary data.</text>
</comment>
<comment type="function">
    <text evidence="7">Catalyzes the initial step of the lipid cycle reactions in the biosynthesis of the cell wall peptidoglycan: transfers peptidoglycan precursor phospho-MurNAc-pentapeptide from UDP-MurNAc-pentapeptide onto the lipid carrier undecaprenyl phosphate, yielding undecaprenyl-pyrophosphoryl-MurNAc-pentapeptide, known as lipid I.</text>
</comment>
<dbReference type="Pfam" id="PF10555">
    <property type="entry name" value="MraY_sig1"/>
    <property type="match status" value="1"/>
</dbReference>
<dbReference type="GO" id="GO:0046872">
    <property type="term" value="F:metal ion binding"/>
    <property type="evidence" value="ECO:0007669"/>
    <property type="project" value="UniProtKB-KW"/>
</dbReference>
<sequence>MTHIIIAGIISFLVSIVTTPILIKRFSSEGLGQEIREDGPKSHLRKRGTPTMGGIAIILGIVVGYGVTGLYALLTDSGSGGFTASGLLVLGLTLGLGALGFADDSIKLFKSRNLGLNKTGKLLGQLGLGIAFAVLILQFPNEKGITPGSTNLSLIRDIATVDLSLGGGIGVLFFIAFMVILIAAWSNAVNLTDGLDGLAAGTTSLVMGGYMVLTFWQYRNSCSEQVVSGCYSVRDPLDLAVIAAAGLGACLGFLWWNAAPAKIFMGDTGSLALGGLVAGLSVVSHTELLMILFGALFVMEVSSVVIQVAVFKTTGKRFFRMAPIHHHFENGGWAETTVVIRFWIIAALTVALGMALFYGEWLGASDEYTVVALTEAMTR</sequence>
<dbReference type="GO" id="GO:0005886">
    <property type="term" value="C:plasma membrane"/>
    <property type="evidence" value="ECO:0007669"/>
    <property type="project" value="UniProtKB-SubCell"/>
</dbReference>
<dbReference type="InterPro" id="IPR003524">
    <property type="entry name" value="PNAcMuramoyl-5peptid_Trfase"/>
</dbReference>
<keyword evidence="6 7" id="KW-0472">Membrane</keyword>
<keyword evidence="7" id="KW-0132">Cell division</keyword>
<dbReference type="GO" id="GO:0071555">
    <property type="term" value="P:cell wall organization"/>
    <property type="evidence" value="ECO:0007669"/>
    <property type="project" value="UniProtKB-KW"/>
</dbReference>
<evidence type="ECO:0000256" key="6">
    <source>
        <dbReference type="ARBA" id="ARBA00023136"/>
    </source>
</evidence>
<evidence type="ECO:0000256" key="7">
    <source>
        <dbReference type="HAMAP-Rule" id="MF_00038"/>
    </source>
</evidence>
<dbReference type="STRING" id="1544413.Clow_00968"/>
<dbReference type="UniPathway" id="UPA00219"/>
<accession>A0A0Q0UKF2</accession>
<feature type="binding site" evidence="9">
    <location>
        <position position="267"/>
    </location>
    <ligand>
        <name>Mg(2+)</name>
        <dbReference type="ChEBI" id="CHEBI:18420"/>
    </ligand>
</feature>
<gene>
    <name evidence="7 10" type="primary">mraY</name>
    <name evidence="10" type="ORF">Clow_00968</name>
</gene>
<keyword evidence="7" id="KW-0131">Cell cycle</keyword>
<dbReference type="GO" id="GO:0051992">
    <property type="term" value="F:UDP-N-acetylmuramoyl-L-alanyl-D-glutamyl-meso-2,6-diaminopimelyl-D-alanyl-D-alanine:undecaprenyl-phosphate transferase activity"/>
    <property type="evidence" value="ECO:0007669"/>
    <property type="project" value="RHEA"/>
</dbReference>
<protein>
    <recommendedName>
        <fullName evidence="7 8">Phospho-N-acetylmuramoyl-pentapeptide-transferase</fullName>
        <ecNumber evidence="7 8">2.7.8.13</ecNumber>
    </recommendedName>
    <alternativeName>
        <fullName evidence="7">UDP-MurNAc-pentapeptide phosphotransferase</fullName>
    </alternativeName>
</protein>
<comment type="pathway">
    <text evidence="7">Cell wall biogenesis; peptidoglycan biosynthesis.</text>
</comment>
<feature type="transmembrane region" description="Helical" evidence="7">
    <location>
        <begin position="197"/>
        <end position="216"/>
    </location>
</feature>
<comment type="similarity">
    <text evidence="2 7">Belongs to the glycosyltransferase 4 family. MraY subfamily.</text>
</comment>
<feature type="transmembrane region" description="Helical" evidence="7">
    <location>
        <begin position="236"/>
        <end position="256"/>
    </location>
</feature>
<feature type="transmembrane region" description="Helical" evidence="7">
    <location>
        <begin position="6"/>
        <end position="23"/>
    </location>
</feature>
<dbReference type="HAMAP" id="MF_00038">
    <property type="entry name" value="MraY"/>
    <property type="match status" value="1"/>
</dbReference>
<dbReference type="AlphaFoldDB" id="A0A0Q0UKF2"/>
<organism evidence="10 11">
    <name type="scientific">Corynebacterium lowii</name>
    <dbReference type="NCBI Taxonomy" id="1544413"/>
    <lineage>
        <taxon>Bacteria</taxon>
        <taxon>Bacillati</taxon>
        <taxon>Actinomycetota</taxon>
        <taxon>Actinomycetes</taxon>
        <taxon>Mycobacteriales</taxon>
        <taxon>Corynebacteriaceae</taxon>
        <taxon>Corynebacterium</taxon>
    </lineage>
</organism>
<dbReference type="PANTHER" id="PTHR22926">
    <property type="entry name" value="PHOSPHO-N-ACETYLMURAMOYL-PENTAPEPTIDE-TRANSFERASE"/>
    <property type="match status" value="1"/>
</dbReference>
<dbReference type="InterPro" id="IPR018480">
    <property type="entry name" value="PNAcMuramoyl-5peptid_Trfase_CS"/>
</dbReference>
<comment type="subcellular location">
    <subcellularLocation>
        <location evidence="7">Cell membrane</location>
        <topology evidence="7">Multi-pass membrane protein</topology>
    </subcellularLocation>
    <subcellularLocation>
        <location evidence="1">Membrane</location>
        <topology evidence="1">Multi-pass membrane protein</topology>
    </subcellularLocation>
</comment>
<feature type="transmembrane region" description="Helical" evidence="7">
    <location>
        <begin position="80"/>
        <end position="101"/>
    </location>
</feature>
<evidence type="ECO:0000256" key="4">
    <source>
        <dbReference type="ARBA" id="ARBA00022692"/>
    </source>
</evidence>
<dbReference type="CDD" id="cd06852">
    <property type="entry name" value="GT_MraY"/>
    <property type="match status" value="1"/>
</dbReference>
<evidence type="ECO:0000256" key="1">
    <source>
        <dbReference type="ARBA" id="ARBA00004141"/>
    </source>
</evidence>
<evidence type="ECO:0000313" key="11">
    <source>
        <dbReference type="Proteomes" id="UP000050488"/>
    </source>
</evidence>
<proteinExistence type="inferred from homology"/>
<dbReference type="GO" id="GO:0008963">
    <property type="term" value="F:phospho-N-acetylmuramoyl-pentapeptide-transferase activity"/>
    <property type="evidence" value="ECO:0007669"/>
    <property type="project" value="UniProtKB-UniRule"/>
</dbReference>
<evidence type="ECO:0000256" key="8">
    <source>
        <dbReference type="NCBIfam" id="TIGR00445"/>
    </source>
</evidence>
<keyword evidence="7 9" id="KW-0460">Magnesium</keyword>
<evidence type="ECO:0000256" key="5">
    <source>
        <dbReference type="ARBA" id="ARBA00022989"/>
    </source>
</evidence>
<feature type="transmembrane region" description="Helical" evidence="7">
    <location>
        <begin position="51"/>
        <end position="74"/>
    </location>
</feature>
<dbReference type="GO" id="GO:0009252">
    <property type="term" value="P:peptidoglycan biosynthetic process"/>
    <property type="evidence" value="ECO:0007669"/>
    <property type="project" value="UniProtKB-UniRule"/>
</dbReference>
<keyword evidence="7" id="KW-0133">Cell shape</keyword>
<comment type="cofactor">
    <cofactor evidence="7 9">
        <name>Mg(2+)</name>
        <dbReference type="ChEBI" id="CHEBI:18420"/>
    </cofactor>
</comment>
<evidence type="ECO:0000256" key="2">
    <source>
        <dbReference type="ARBA" id="ARBA00005583"/>
    </source>
</evidence>
<keyword evidence="7" id="KW-0573">Peptidoglycan synthesis</keyword>
<dbReference type="OrthoDB" id="9805475at2"/>
<evidence type="ECO:0000313" key="10">
    <source>
        <dbReference type="EMBL" id="KQB86760.1"/>
    </source>
</evidence>
<dbReference type="PATRIC" id="fig|1544413.3.peg.972"/>
<feature type="binding site" evidence="9">
    <location>
        <position position="190"/>
    </location>
    <ligand>
        <name>Mg(2+)</name>
        <dbReference type="ChEBI" id="CHEBI:18420"/>
    </ligand>
</feature>
<dbReference type="PROSITE" id="PS01348">
    <property type="entry name" value="MRAY_2"/>
    <property type="match status" value="1"/>
</dbReference>
<dbReference type="PROSITE" id="PS01347">
    <property type="entry name" value="MRAY_1"/>
    <property type="match status" value="1"/>
</dbReference>
<keyword evidence="7 9" id="KW-0479">Metal-binding</keyword>
<comment type="catalytic activity">
    <reaction evidence="7">
        <text>UDP-N-acetyl-alpha-D-muramoyl-L-alanyl-gamma-D-glutamyl-meso-2,6-diaminopimeloyl-D-alanyl-D-alanine + di-trans,octa-cis-undecaprenyl phosphate = di-trans,octa-cis-undecaprenyl diphospho-N-acetyl-alpha-D-muramoyl-L-alanyl-D-glutamyl-meso-2,6-diaminopimeloyl-D-alanyl-D-alanine + UMP</text>
        <dbReference type="Rhea" id="RHEA:28386"/>
        <dbReference type="ChEBI" id="CHEBI:57865"/>
        <dbReference type="ChEBI" id="CHEBI:60392"/>
        <dbReference type="ChEBI" id="CHEBI:61386"/>
        <dbReference type="ChEBI" id="CHEBI:61387"/>
        <dbReference type="EC" id="2.7.8.13"/>
    </reaction>
</comment>